<keyword evidence="2" id="KW-0732">Signal</keyword>
<organism evidence="3 4">
    <name type="scientific">Ruminococcus flavefaciens</name>
    <dbReference type="NCBI Taxonomy" id="1265"/>
    <lineage>
        <taxon>Bacteria</taxon>
        <taxon>Bacillati</taxon>
        <taxon>Bacillota</taxon>
        <taxon>Clostridia</taxon>
        <taxon>Eubacteriales</taxon>
        <taxon>Oscillospiraceae</taxon>
        <taxon>Ruminococcus</taxon>
    </lineage>
</organism>
<reference evidence="3 4" key="1">
    <citation type="submission" date="2018-05" db="EMBL/GenBank/DDBJ databases">
        <title>The Hungate 1000. A catalogue of reference genomes from the rumen microbiome.</title>
        <authorList>
            <person name="Kelly W."/>
        </authorList>
    </citation>
    <scope>NUCLEOTIDE SEQUENCE [LARGE SCALE GENOMIC DNA]</scope>
    <source>
        <strain evidence="3 4">SAb67</strain>
    </source>
</reference>
<feature type="region of interest" description="Disordered" evidence="1">
    <location>
        <begin position="26"/>
        <end position="104"/>
    </location>
</feature>
<dbReference type="EMBL" id="QGDI01000007">
    <property type="protein sequence ID" value="PWJ12326.1"/>
    <property type="molecule type" value="Genomic_DNA"/>
</dbReference>
<sequence length="273" mass="29346">MKLTKRAWAVILTAVLSSALWSCDNKKSSQSGAAEESSSAITETTSETAAASQENTEAAATTSSSASTAESTTLTTSAGTTTTSAAETTAPAATEAPQAPTKAVKKGYDSSFEAAKAYYSAYLTGNADAVYDMLCEEEIEAYHSYLRSTDLLEGKNPQVVFKRSNVINAIKQSIQAIHDIMKEKSDVAPDKWTVSLTEDLLRTTGDNELADFNKTLNTGFTAAADCGYVYYKDGNDDHSFIGNGCAFVELDGRWYLSYTTIMNAELITYLDIF</sequence>
<evidence type="ECO:0000313" key="3">
    <source>
        <dbReference type="EMBL" id="PWJ12326.1"/>
    </source>
</evidence>
<gene>
    <name evidence="3" type="ORF">IE37_02017</name>
</gene>
<dbReference type="RefSeq" id="WP_109726778.1">
    <property type="nucleotide sequence ID" value="NZ_CACYST010000107.1"/>
</dbReference>
<accession>A0A315XYQ1</accession>
<name>A0A315XYQ1_RUMFL</name>
<dbReference type="Proteomes" id="UP000245720">
    <property type="component" value="Unassembled WGS sequence"/>
</dbReference>
<comment type="caution">
    <text evidence="3">The sequence shown here is derived from an EMBL/GenBank/DDBJ whole genome shotgun (WGS) entry which is preliminary data.</text>
</comment>
<protein>
    <submittedName>
        <fullName evidence="3">Uncharacterized protein</fullName>
    </submittedName>
</protein>
<evidence type="ECO:0000313" key="4">
    <source>
        <dbReference type="Proteomes" id="UP000245720"/>
    </source>
</evidence>
<feature type="compositionally biased region" description="Low complexity" evidence="1">
    <location>
        <begin position="28"/>
        <end position="102"/>
    </location>
</feature>
<evidence type="ECO:0000256" key="2">
    <source>
        <dbReference type="SAM" id="SignalP"/>
    </source>
</evidence>
<proteinExistence type="predicted"/>
<feature type="chain" id="PRO_5039244037" evidence="2">
    <location>
        <begin position="23"/>
        <end position="273"/>
    </location>
</feature>
<feature type="signal peptide" evidence="2">
    <location>
        <begin position="1"/>
        <end position="22"/>
    </location>
</feature>
<dbReference type="OrthoDB" id="1822223at2"/>
<evidence type="ECO:0000256" key="1">
    <source>
        <dbReference type="SAM" id="MobiDB-lite"/>
    </source>
</evidence>
<dbReference type="AlphaFoldDB" id="A0A315XYQ1"/>